<feature type="region of interest" description="Disordered" evidence="6">
    <location>
        <begin position="368"/>
        <end position="403"/>
    </location>
</feature>
<feature type="compositionally biased region" description="Low complexity" evidence="6">
    <location>
        <begin position="1152"/>
        <end position="1186"/>
    </location>
</feature>
<dbReference type="InterPro" id="IPR052102">
    <property type="entry name" value="Enkurin_domain-protein"/>
</dbReference>
<feature type="compositionally biased region" description="Acidic residues" evidence="6">
    <location>
        <begin position="854"/>
        <end position="865"/>
    </location>
</feature>
<feature type="compositionally biased region" description="Low complexity" evidence="6">
    <location>
        <begin position="899"/>
        <end position="912"/>
    </location>
</feature>
<dbReference type="InterPro" id="IPR027012">
    <property type="entry name" value="Enkurin_dom"/>
</dbReference>
<comment type="subcellular location">
    <subcellularLocation>
        <location evidence="1">Cell projection</location>
        <location evidence="1">Cilium</location>
    </subcellularLocation>
    <subcellularLocation>
        <location evidence="2">Cytoplasm</location>
        <location evidence="2">Cytoskeleton</location>
    </subcellularLocation>
</comment>
<protein>
    <submittedName>
        <fullName evidence="9 10">Serine/arginine repetitive matrix protein 2 isoform X4</fullName>
    </submittedName>
</protein>
<proteinExistence type="predicted"/>
<evidence type="ECO:0000256" key="1">
    <source>
        <dbReference type="ARBA" id="ARBA00004138"/>
    </source>
</evidence>
<keyword evidence="4" id="KW-0206">Cytoskeleton</keyword>
<dbReference type="Proteomes" id="UP000504606">
    <property type="component" value="Unplaced"/>
</dbReference>
<feature type="compositionally biased region" description="Low complexity" evidence="6">
    <location>
        <begin position="203"/>
        <end position="214"/>
    </location>
</feature>
<feature type="domain" description="Enkurin" evidence="7">
    <location>
        <begin position="1443"/>
        <end position="1535"/>
    </location>
</feature>
<feature type="region of interest" description="Disordered" evidence="6">
    <location>
        <begin position="454"/>
        <end position="503"/>
    </location>
</feature>
<feature type="compositionally biased region" description="Basic and acidic residues" evidence="6">
    <location>
        <begin position="1210"/>
        <end position="1224"/>
    </location>
</feature>
<feature type="compositionally biased region" description="Acidic residues" evidence="6">
    <location>
        <begin position="1083"/>
        <end position="1102"/>
    </location>
</feature>
<evidence type="ECO:0000256" key="4">
    <source>
        <dbReference type="ARBA" id="ARBA00023212"/>
    </source>
</evidence>
<feature type="region of interest" description="Disordered" evidence="6">
    <location>
        <begin position="963"/>
        <end position="995"/>
    </location>
</feature>
<dbReference type="PANTHER" id="PTHR21490">
    <property type="entry name" value="ENKURIN-RELATED"/>
    <property type="match status" value="1"/>
</dbReference>
<dbReference type="Pfam" id="PF13864">
    <property type="entry name" value="Enkurin"/>
    <property type="match status" value="1"/>
</dbReference>
<feature type="compositionally biased region" description="Low complexity" evidence="6">
    <location>
        <begin position="532"/>
        <end position="548"/>
    </location>
</feature>
<feature type="compositionally biased region" description="Low complexity" evidence="6">
    <location>
        <begin position="31"/>
        <end position="50"/>
    </location>
</feature>
<evidence type="ECO:0000256" key="6">
    <source>
        <dbReference type="SAM" id="MobiDB-lite"/>
    </source>
</evidence>
<gene>
    <name evidence="9 10" type="primary">LOC113218442</name>
</gene>
<feature type="region of interest" description="Disordered" evidence="6">
    <location>
        <begin position="792"/>
        <end position="937"/>
    </location>
</feature>
<dbReference type="PANTHER" id="PTHR21490:SF0">
    <property type="entry name" value="ENKURIN"/>
    <property type="match status" value="1"/>
</dbReference>
<organism evidence="8 9">
    <name type="scientific">Frankliniella occidentalis</name>
    <name type="common">Western flower thrips</name>
    <name type="synonym">Euthrips occidentalis</name>
    <dbReference type="NCBI Taxonomy" id="133901"/>
    <lineage>
        <taxon>Eukaryota</taxon>
        <taxon>Metazoa</taxon>
        <taxon>Ecdysozoa</taxon>
        <taxon>Arthropoda</taxon>
        <taxon>Hexapoda</taxon>
        <taxon>Insecta</taxon>
        <taxon>Pterygota</taxon>
        <taxon>Neoptera</taxon>
        <taxon>Paraneoptera</taxon>
        <taxon>Thysanoptera</taxon>
        <taxon>Terebrantia</taxon>
        <taxon>Thripoidea</taxon>
        <taxon>Thripidae</taxon>
        <taxon>Frankliniella</taxon>
    </lineage>
</organism>
<feature type="compositionally biased region" description="Polar residues" evidence="6">
    <location>
        <begin position="276"/>
        <end position="286"/>
    </location>
</feature>
<evidence type="ECO:0000313" key="10">
    <source>
        <dbReference type="RefSeq" id="XP_052120092.1"/>
    </source>
</evidence>
<feature type="compositionally biased region" description="Basic and acidic residues" evidence="6">
    <location>
        <begin position="466"/>
        <end position="482"/>
    </location>
</feature>
<evidence type="ECO:0000256" key="2">
    <source>
        <dbReference type="ARBA" id="ARBA00004245"/>
    </source>
</evidence>
<dbReference type="PROSITE" id="PS51665">
    <property type="entry name" value="ENKURIN"/>
    <property type="match status" value="1"/>
</dbReference>
<feature type="region of interest" description="Disordered" evidence="6">
    <location>
        <begin position="1021"/>
        <end position="1299"/>
    </location>
</feature>
<evidence type="ECO:0000256" key="3">
    <source>
        <dbReference type="ARBA" id="ARBA00022490"/>
    </source>
</evidence>
<feature type="compositionally biased region" description="Acidic residues" evidence="6">
    <location>
        <begin position="823"/>
        <end position="846"/>
    </location>
</feature>
<feature type="region of interest" description="Disordered" evidence="6">
    <location>
        <begin position="704"/>
        <end position="775"/>
    </location>
</feature>
<feature type="compositionally biased region" description="Pro residues" evidence="6">
    <location>
        <begin position="1054"/>
        <end position="1082"/>
    </location>
</feature>
<feature type="compositionally biased region" description="Low complexity" evidence="6">
    <location>
        <begin position="799"/>
        <end position="810"/>
    </location>
</feature>
<evidence type="ECO:0000256" key="5">
    <source>
        <dbReference type="ARBA" id="ARBA00023273"/>
    </source>
</evidence>
<feature type="region of interest" description="Disordered" evidence="6">
    <location>
        <begin position="529"/>
        <end position="558"/>
    </location>
</feature>
<dbReference type="GO" id="GO:0001669">
    <property type="term" value="C:acrosomal vesicle"/>
    <property type="evidence" value="ECO:0007669"/>
    <property type="project" value="TreeGrafter"/>
</dbReference>
<accession>A0A9C6WSE6</accession>
<keyword evidence="3" id="KW-0963">Cytoplasm</keyword>
<feature type="compositionally biased region" description="Basic and acidic residues" evidence="6">
    <location>
        <begin position="330"/>
        <end position="341"/>
    </location>
</feature>
<dbReference type="RefSeq" id="XP_052120092.1">
    <property type="nucleotide sequence ID" value="XM_052264132.1"/>
</dbReference>
<evidence type="ECO:0000259" key="7">
    <source>
        <dbReference type="PROSITE" id="PS51665"/>
    </source>
</evidence>
<dbReference type="GO" id="GO:0005879">
    <property type="term" value="C:axonemal microtubule"/>
    <property type="evidence" value="ECO:0007669"/>
    <property type="project" value="TreeGrafter"/>
</dbReference>
<feature type="region of interest" description="Disordered" evidence="6">
    <location>
        <begin position="1"/>
        <end position="238"/>
    </location>
</feature>
<feature type="compositionally biased region" description="Polar residues" evidence="6">
    <location>
        <begin position="1234"/>
        <end position="1245"/>
    </location>
</feature>
<dbReference type="OrthoDB" id="2123594at2759"/>
<evidence type="ECO:0000313" key="8">
    <source>
        <dbReference type="Proteomes" id="UP000504606"/>
    </source>
</evidence>
<dbReference type="GeneID" id="113218442"/>
<reference evidence="9 10" key="1">
    <citation type="submission" date="2025-04" db="UniProtKB">
        <authorList>
            <consortium name="RefSeq"/>
        </authorList>
    </citation>
    <scope>IDENTIFICATION</scope>
    <source>
        <tissue evidence="9 10">Whole organism</tissue>
    </source>
</reference>
<feature type="region of interest" description="Disordered" evidence="6">
    <location>
        <begin position="303"/>
        <end position="356"/>
    </location>
</feature>
<feature type="compositionally biased region" description="Low complexity" evidence="6">
    <location>
        <begin position="106"/>
        <end position="134"/>
    </location>
</feature>
<feature type="compositionally biased region" description="Low complexity" evidence="6">
    <location>
        <begin position="486"/>
        <end position="500"/>
    </location>
</feature>
<dbReference type="RefSeq" id="XP_052120091.1">
    <property type="nucleotide sequence ID" value="XM_052264131.1"/>
</dbReference>
<sequence length="1550" mass="165234">MHGVEDGADGSVSTQEPLMPPVSAASLVVESNSFASSKNSGSRSTASSGRSGRRSKYRRELATFKPSVHPVEPPNLRRKILVGRDRSPSWRTQILYGDNPKSPGPGTSHSQGSSATSSASVTISADAASTTIGSPLSRSQSQCLGRPLATIDSEPGPVAAHVASRTASGTDFKTASRAASRIASKRASRTVSGTDFRSSPRTASRAVSKKASSSYEEFHCPSIPNVPPPDKTPTVPDDEAVENPLEFWQLELQDGFVFGAPRQEHQTVPSEIEEISTPQEQFTPESLNDVPDALAVESTEELLSNLPVPPQELPEDVTDYEVPQGSPTNERADEIGDEAPREISPQSVTSKERPEELLESPVLLASGAVEHPGDDEESTALVVHSESAPGGRQQEPVGGALGGTVRDIADYRAAAKLKYEQAKKGQSAVGVGPTDLKSLRDLLRQSFLDVQGGKDVAGAPASWAPRDVRSLQDAPGVHKSEDIDVSCGSSTAASSRSLESPDADALQRYQNVERITGLLVGTAIEMATGVRSSQDTDSTCPDSSSNSSGRQREDTFESDEGLLITIRNEHDEEAANEVEHKRCLLEPAEEAEPAPAGSRPQRSSAAVSSAMVAAFVQVAAAMSGAMGAAMAATLEEAVSEDAPCQAACCRADSVEAALAALEQASPPHFSPTRRAALGPYRSQSWIEGDSDEVHCAEAVPWTGPRPAAASRIVPQRSSRSAPHHSVRMCVSVGTAEHNQSRPGSPAAAPRRRASADQPPAPRSTAVGKPPGTPGAVVLLLEGESYNRCVLLQPPDDTVSASSDPADAEPSLQDADYEDRPPEITEDDALNDSGIEDPVPEDPDDVEGAAILQTFEDEGAVEEDGGLSERGAVGSPVSKPAPPAVDDSTSAQSPDGGVLSPVRSPARSPSRSPNRSHHSHRSAISARSIRTNMEIHANKAQPLQRSIVCGISTRGRTIPVYPMGHSAEEGAAPAVPRAPSPQRETQPPPPESACAPNTVVFPTSMVDSRALIAGLEAAGEPLVLGAPPAPYPSPTRALVVGRTGPLPVRSRTTVSPPPPQPPQSQPVPQPYQPPPRPPPPPPEPEPEPEEPEPEPEVEPEPEPEPTSINSSKSSGRPPWNASTKASPDLLSQRTYARDYARQTREQQSGRSTPRSAGRSPEGRSPSPGGSTGAGSRLGASRSPSPGAAGSGSAGSRLGTRSRSGDLQVSFRGDDASVRIPAERDGSGLSPRRSGSALNMTTSSSSMGLGRYRGTSPGKSRVTAASGAQGSRQDGSDGPALGAERRPRKLRRPMPTEERVPKYQSKFHYLVRHEFYKAKKDHGTMGYAEVPVDPPNNFLKKNAYFKLRPKIDTHPDYPTVLGRPEARPKAPARTVYDEARGRKAPLGEPKDYTKINIQNAVRAVPRQPPARAVDTRRGSTLLMETSGLEPKYIFRKDYGKVPEYLCRRLQQEEEARQEAERRRESVKPLLRHISEEERLSLIGGLKQNWQELQTIFQGLPMLTDTIPKMKRKESLEQELRQLERDIAIVERNPVIFVDEGAGDACVESSKEH</sequence>
<feature type="compositionally biased region" description="Basic and acidic residues" evidence="6">
    <location>
        <begin position="1134"/>
        <end position="1143"/>
    </location>
</feature>
<dbReference type="GO" id="GO:0005516">
    <property type="term" value="F:calmodulin binding"/>
    <property type="evidence" value="ECO:0007669"/>
    <property type="project" value="TreeGrafter"/>
</dbReference>
<keyword evidence="8" id="KW-1185">Reference proteome</keyword>
<keyword evidence="5" id="KW-0966">Cell projection</keyword>
<feature type="compositionally biased region" description="Polar residues" evidence="6">
    <location>
        <begin position="1105"/>
        <end position="1133"/>
    </location>
</feature>
<feature type="region of interest" description="Disordered" evidence="6">
    <location>
        <begin position="265"/>
        <end position="286"/>
    </location>
</feature>
<feature type="compositionally biased region" description="Polar residues" evidence="6">
    <location>
        <begin position="190"/>
        <end position="202"/>
    </location>
</feature>
<name>A0A9C6WSE6_FRAOC</name>
<evidence type="ECO:0000313" key="9">
    <source>
        <dbReference type="RefSeq" id="XP_052120091.1"/>
    </source>
</evidence>